<dbReference type="PANTHER" id="PTHR34220">
    <property type="entry name" value="SENSOR HISTIDINE KINASE YPDA"/>
    <property type="match status" value="1"/>
</dbReference>
<keyword evidence="1" id="KW-0472">Membrane</keyword>
<keyword evidence="1" id="KW-1133">Transmembrane helix</keyword>
<dbReference type="SUPFAM" id="SSF55874">
    <property type="entry name" value="ATPase domain of HSP90 chaperone/DNA topoisomerase II/histidine kinase"/>
    <property type="match status" value="1"/>
</dbReference>
<comment type="caution">
    <text evidence="3">The sequence shown here is derived from an EMBL/GenBank/DDBJ whole genome shotgun (WGS) entry which is preliminary data.</text>
</comment>
<dbReference type="EMBL" id="ALWO02000023">
    <property type="protein sequence ID" value="EOZ98423.1"/>
    <property type="molecule type" value="Genomic_DNA"/>
</dbReference>
<evidence type="ECO:0000313" key="4">
    <source>
        <dbReference type="Proteomes" id="UP000006073"/>
    </source>
</evidence>
<dbReference type="AlphaFoldDB" id="S2E812"/>
<keyword evidence="1" id="KW-0812">Transmembrane</keyword>
<evidence type="ECO:0000256" key="1">
    <source>
        <dbReference type="SAM" id="Phobius"/>
    </source>
</evidence>
<dbReference type="Proteomes" id="UP000006073">
    <property type="component" value="Unassembled WGS sequence"/>
</dbReference>
<feature type="domain" description="Signal transduction histidine kinase internal region" evidence="2">
    <location>
        <begin position="55"/>
        <end position="133"/>
    </location>
</feature>
<proteinExistence type="predicted"/>
<dbReference type="InterPro" id="IPR050640">
    <property type="entry name" value="Bact_2-comp_sensor_kinase"/>
</dbReference>
<dbReference type="eggNOG" id="COG2972">
    <property type="taxonomic scope" value="Bacteria"/>
</dbReference>
<protein>
    <recommendedName>
        <fullName evidence="2">Signal transduction histidine kinase internal region domain-containing protein</fullName>
    </recommendedName>
</protein>
<gene>
    <name evidence="3" type="ORF">A33Q_1077</name>
</gene>
<dbReference type="PANTHER" id="PTHR34220:SF7">
    <property type="entry name" value="SENSOR HISTIDINE KINASE YPDA"/>
    <property type="match status" value="1"/>
</dbReference>
<keyword evidence="4" id="KW-1185">Reference proteome</keyword>
<dbReference type="GO" id="GO:0000155">
    <property type="term" value="F:phosphorelay sensor kinase activity"/>
    <property type="evidence" value="ECO:0007669"/>
    <property type="project" value="InterPro"/>
</dbReference>
<sequence length="244" mass="28174">MELGQLLSSMGPQLLNIARYVMVWITIYYLYHILMRNTEILEETLVAQLNAQTTELELLKTQLNPSFLFQSLSSIQAMVLLDKDQARDSILKISELLRYSLNYEKNTLVSLREELNELHKYLDLEKIRLGDQLSFTIELRVEFMELRVPTGSLLNLMENAIRYGVETLEDGGEIRLSGEILERKVELRLTYDKNSAIKKMANSSLENLQLRLEKIYGEAASLVFQNNLQNQMNTILSIPNQSQP</sequence>
<reference evidence="3 4" key="1">
    <citation type="journal article" date="2013" name="Genome Announc.">
        <title>Draft Genome Sequence of Indibacter alkaliphilus Strain LW1T, Isolated from Lonar Lake, a Haloalkaline Lake in the Buldana District of Maharashtra, India.</title>
        <authorList>
            <person name="Singh A."/>
            <person name="Kumar Jangir P."/>
            <person name="Sharma R."/>
            <person name="Singh A."/>
            <person name="Kumar Pinnaka A."/>
            <person name="Shivaji S."/>
        </authorList>
    </citation>
    <scope>NUCLEOTIDE SEQUENCE [LARGE SCALE GENOMIC DNA]</scope>
    <source>
        <strain evidence="4">CCUG 57479 / KCTC 22604 / LW1</strain>
    </source>
</reference>
<name>S2E812_INDAL</name>
<dbReference type="STRING" id="1189612.A33Q_1077"/>
<feature type="transmembrane region" description="Helical" evidence="1">
    <location>
        <begin position="12"/>
        <end position="31"/>
    </location>
</feature>
<accession>S2E812</accession>
<evidence type="ECO:0000259" key="2">
    <source>
        <dbReference type="Pfam" id="PF06580"/>
    </source>
</evidence>
<evidence type="ECO:0000313" key="3">
    <source>
        <dbReference type="EMBL" id="EOZ98423.1"/>
    </source>
</evidence>
<organism evidence="3 4">
    <name type="scientific">Indibacter alkaliphilus (strain CCUG 57479 / KCTC 22604 / LW1)</name>
    <dbReference type="NCBI Taxonomy" id="1189612"/>
    <lineage>
        <taxon>Bacteria</taxon>
        <taxon>Pseudomonadati</taxon>
        <taxon>Bacteroidota</taxon>
        <taxon>Cytophagia</taxon>
        <taxon>Cytophagales</taxon>
        <taxon>Cyclobacteriaceae</taxon>
    </lineage>
</organism>
<dbReference type="InterPro" id="IPR010559">
    <property type="entry name" value="Sig_transdc_His_kin_internal"/>
</dbReference>
<dbReference type="InterPro" id="IPR036890">
    <property type="entry name" value="HATPase_C_sf"/>
</dbReference>
<dbReference type="GO" id="GO:0016020">
    <property type="term" value="C:membrane"/>
    <property type="evidence" value="ECO:0007669"/>
    <property type="project" value="InterPro"/>
</dbReference>
<dbReference type="Pfam" id="PF06580">
    <property type="entry name" value="His_kinase"/>
    <property type="match status" value="1"/>
</dbReference>